<dbReference type="PANTHER" id="PTHR44196:SF2">
    <property type="entry name" value="SHORT-CHAIN DEHYDROGENASE-RELATED"/>
    <property type="match status" value="1"/>
</dbReference>
<proteinExistence type="inferred from homology"/>
<evidence type="ECO:0000256" key="2">
    <source>
        <dbReference type="ARBA" id="ARBA00023002"/>
    </source>
</evidence>
<dbReference type="PROSITE" id="PS00061">
    <property type="entry name" value="ADH_SHORT"/>
    <property type="match status" value="1"/>
</dbReference>
<dbReference type="Pfam" id="PF00106">
    <property type="entry name" value="adh_short"/>
    <property type="match status" value="1"/>
</dbReference>
<dbReference type="SUPFAM" id="SSF51735">
    <property type="entry name" value="NAD(P)-binding Rossmann-fold domains"/>
    <property type="match status" value="1"/>
</dbReference>
<organism evidence="4 5">
    <name type="scientific">Bifidobacterium primatium</name>
    <dbReference type="NCBI Taxonomy" id="2045438"/>
    <lineage>
        <taxon>Bacteria</taxon>
        <taxon>Bacillati</taxon>
        <taxon>Actinomycetota</taxon>
        <taxon>Actinomycetes</taxon>
        <taxon>Bifidobacteriales</taxon>
        <taxon>Bifidobacteriaceae</taxon>
        <taxon>Bifidobacterium</taxon>
    </lineage>
</organism>
<dbReference type="InterPro" id="IPR002347">
    <property type="entry name" value="SDR_fam"/>
</dbReference>
<name>A0A2M9HAM0_9BIFI</name>
<keyword evidence="2" id="KW-0560">Oxidoreductase</keyword>
<dbReference type="PANTHER" id="PTHR44196">
    <property type="entry name" value="DEHYDROGENASE/REDUCTASE SDR FAMILY MEMBER 7B"/>
    <property type="match status" value="1"/>
</dbReference>
<comment type="caution">
    <text evidence="4">The sequence shown here is derived from an EMBL/GenBank/DDBJ whole genome shotgun (WGS) entry which is preliminary data.</text>
</comment>
<keyword evidence="5" id="KW-1185">Reference proteome</keyword>
<sequence>MSIAIITGASSGLGRRYVDAVIAECPEVDEIWIIARNAGRLAKVAAEYRHPRIVSMPLDLADPRSHTLLANRLEERRPVVRILVNDAGTVLGGEFAGQDSRRIMQMLRLNVIGITMMTRVCLPYMRRGSMILQVGSVSGFAPSPNLSAYSASKAYIRTFSITLRQELRSQEVHVTAVQPGRMNTAMNRGRNGSGLDGGRLGWIPQLDMDRLARNSIRAAKRNRATYTMGAFNKALAVLTKTMPISLFVRFSAM</sequence>
<evidence type="ECO:0000313" key="4">
    <source>
        <dbReference type="EMBL" id="PJM73849.1"/>
    </source>
</evidence>
<dbReference type="PRINTS" id="PR00080">
    <property type="entry name" value="SDRFAMILY"/>
</dbReference>
<gene>
    <name evidence="4" type="ORF">CS006_01360</name>
</gene>
<comment type="similarity">
    <text evidence="1 3">Belongs to the short-chain dehydrogenases/reductases (SDR) family.</text>
</comment>
<evidence type="ECO:0000256" key="3">
    <source>
        <dbReference type="RuleBase" id="RU000363"/>
    </source>
</evidence>
<dbReference type="InterPro" id="IPR036291">
    <property type="entry name" value="NAD(P)-bd_dom_sf"/>
</dbReference>
<evidence type="ECO:0000256" key="1">
    <source>
        <dbReference type="ARBA" id="ARBA00006484"/>
    </source>
</evidence>
<reference evidence="4 5" key="1">
    <citation type="submission" date="2017-10" db="EMBL/GenBank/DDBJ databases">
        <title>Draft genome sequences of strains TRE 1, TRE 9, TRE H and TRI 7, isolated from tamarins, belonging to four potential novel Bifidobacterium species.</title>
        <authorList>
            <person name="Mattarelli P."/>
            <person name="Modesto M."/>
            <person name="Puglisi E."/>
            <person name="Morelli L."/>
            <person name="Spezio C."/>
            <person name="Bonetti A."/>
            <person name="Sandri C."/>
        </authorList>
    </citation>
    <scope>NUCLEOTIDE SEQUENCE [LARGE SCALE GENOMIC DNA]</scope>
    <source>
        <strain evidence="5">TRE1</strain>
    </source>
</reference>
<dbReference type="Proteomes" id="UP000229095">
    <property type="component" value="Unassembled WGS sequence"/>
</dbReference>
<protein>
    <submittedName>
        <fullName evidence="4">Dehydrogenase</fullName>
    </submittedName>
</protein>
<dbReference type="AlphaFoldDB" id="A0A2M9HAM0"/>
<dbReference type="CDD" id="cd05233">
    <property type="entry name" value="SDR_c"/>
    <property type="match status" value="1"/>
</dbReference>
<dbReference type="RefSeq" id="WP_100509995.1">
    <property type="nucleotide sequence ID" value="NZ_PEBI01000001.1"/>
</dbReference>
<evidence type="ECO:0000313" key="5">
    <source>
        <dbReference type="Proteomes" id="UP000229095"/>
    </source>
</evidence>
<dbReference type="GO" id="GO:0016020">
    <property type="term" value="C:membrane"/>
    <property type="evidence" value="ECO:0007669"/>
    <property type="project" value="TreeGrafter"/>
</dbReference>
<dbReference type="InterPro" id="IPR020904">
    <property type="entry name" value="Sc_DH/Rdtase_CS"/>
</dbReference>
<accession>A0A2M9HAM0</accession>
<dbReference type="GO" id="GO:0016491">
    <property type="term" value="F:oxidoreductase activity"/>
    <property type="evidence" value="ECO:0007669"/>
    <property type="project" value="UniProtKB-KW"/>
</dbReference>
<dbReference type="PRINTS" id="PR00081">
    <property type="entry name" value="GDHRDH"/>
</dbReference>
<dbReference type="EMBL" id="PEBI01000001">
    <property type="protein sequence ID" value="PJM73849.1"/>
    <property type="molecule type" value="Genomic_DNA"/>
</dbReference>
<dbReference type="Gene3D" id="3.40.50.720">
    <property type="entry name" value="NAD(P)-binding Rossmann-like Domain"/>
    <property type="match status" value="1"/>
</dbReference>
<dbReference type="OrthoDB" id="9797538at2"/>